<evidence type="ECO:0000256" key="4">
    <source>
        <dbReference type="ARBA" id="ARBA00023163"/>
    </source>
</evidence>
<feature type="region of interest" description="Disordered" evidence="6">
    <location>
        <begin position="478"/>
        <end position="504"/>
    </location>
</feature>
<evidence type="ECO:0000259" key="7">
    <source>
        <dbReference type="PROSITE" id="PS51032"/>
    </source>
</evidence>
<keyword evidence="4" id="KW-0804">Transcription</keyword>
<dbReference type="SMART" id="SM00380">
    <property type="entry name" value="AP2"/>
    <property type="match status" value="2"/>
</dbReference>
<evidence type="ECO:0000256" key="3">
    <source>
        <dbReference type="ARBA" id="ARBA00023125"/>
    </source>
</evidence>
<proteinExistence type="predicted"/>
<sequence>MMNAISVKCEKLSPGNRRSLCMVDYDIPVNNKCIKRRRKSPATVVTVNDNSQKLDSSKVDQSNSIVQTPTVKRSSRFRGVSRYSIISFSYKSVYSLKLCVKSKSDKQTETKGVQLKFDKRIGFCRHRWTGRYEAHLWDKASWNVTQKKKGKQVYLVAASYLCYVLGAYDEEESAARAYDLAAIKYWGTTTFTNFPVCINLSDYEKEIEIMQSMTKEEHLASLRSNEICSVFSNRRSSGFARGVSKYRGVHNNRWEARIGRVFGNKYLYLGTYSKCFSRPLTNFIQIKNAFKLILTRNIFLTILFSIDTQEEAARAYDIAAIEYRGTNAMTNFDMNTYIRWLKPNNTNSLMQFQDLTSEDQPIQISNTNDMINPIHDSSYSFNHNHFTTITTNTEKLYAIPRSQEPIERKMPLSYCKKSSSPTALSLLLRSSMFQELVEKNSSTDSEESEENNMKHGAQSNRENEFLFCTNDKLPKLESWENGTTSSSSHIGLRNRTRRPSQRLISDPGPISFVEFITKSRK</sequence>
<dbReference type="EnsemblPlants" id="Solyc08g076380.2.1">
    <property type="protein sequence ID" value="Solyc08g076380.2.1"/>
    <property type="gene ID" value="Solyc08g076380.2"/>
</dbReference>
<protein>
    <recommendedName>
        <fullName evidence="7">AP2/ERF domain-containing protein</fullName>
    </recommendedName>
</protein>
<dbReference type="Gramene" id="Solyc08g076380.2.1">
    <property type="protein sequence ID" value="Solyc08g076380.2.1"/>
    <property type="gene ID" value="Solyc08g076380.2"/>
</dbReference>
<dbReference type="InterPro" id="IPR036955">
    <property type="entry name" value="AP2/ERF_dom_sf"/>
</dbReference>
<dbReference type="GO" id="GO:0003677">
    <property type="term" value="F:DNA binding"/>
    <property type="evidence" value="ECO:0007669"/>
    <property type="project" value="UniProtKB-KW"/>
</dbReference>
<keyword evidence="3" id="KW-0238">DNA-binding</keyword>
<dbReference type="Gene3D" id="3.30.730.10">
    <property type="entry name" value="AP2/ERF domain"/>
    <property type="match status" value="2"/>
</dbReference>
<keyword evidence="2" id="KW-0805">Transcription regulation</keyword>
<feature type="compositionally biased region" description="Polar residues" evidence="6">
    <location>
        <begin position="480"/>
        <end position="489"/>
    </location>
</feature>
<evidence type="ECO:0000256" key="2">
    <source>
        <dbReference type="ARBA" id="ARBA00023015"/>
    </source>
</evidence>
<evidence type="ECO:0000256" key="6">
    <source>
        <dbReference type="SAM" id="MobiDB-lite"/>
    </source>
</evidence>
<dbReference type="STRING" id="4081.A0A3Q7IMQ1"/>
<comment type="subcellular location">
    <subcellularLocation>
        <location evidence="1">Nucleus</location>
    </subcellularLocation>
</comment>
<accession>A0A3Q7IMQ1</accession>
<dbReference type="InParanoid" id="A0A3Q7IMQ1"/>
<dbReference type="AlphaFoldDB" id="A0A3Q7IMQ1"/>
<dbReference type="InterPro" id="IPR016177">
    <property type="entry name" value="DNA-bd_dom_sf"/>
</dbReference>
<dbReference type="PRINTS" id="PR00367">
    <property type="entry name" value="ETHRSPELEMNT"/>
</dbReference>
<dbReference type="OMA" id="AMTNFDM"/>
<reference evidence="8" key="1">
    <citation type="journal article" date="2012" name="Nature">
        <title>The tomato genome sequence provides insights into fleshy fruit evolution.</title>
        <authorList>
            <consortium name="Tomato Genome Consortium"/>
        </authorList>
    </citation>
    <scope>NUCLEOTIDE SEQUENCE [LARGE SCALE GENOMIC DNA]</scope>
    <source>
        <strain evidence="8">cv. Heinz 1706</strain>
    </source>
</reference>
<dbReference type="GO" id="GO:0003700">
    <property type="term" value="F:DNA-binding transcription factor activity"/>
    <property type="evidence" value="ECO:0007669"/>
    <property type="project" value="InterPro"/>
</dbReference>
<evidence type="ECO:0000256" key="1">
    <source>
        <dbReference type="ARBA" id="ARBA00004123"/>
    </source>
</evidence>
<dbReference type="PANTHER" id="PTHR32467:SF251">
    <property type="entry name" value="ETHYLENE-RESPONSIVE TRANSCRIPTION FACTOR WRI1-LIKE"/>
    <property type="match status" value="1"/>
</dbReference>
<feature type="region of interest" description="Disordered" evidence="6">
    <location>
        <begin position="437"/>
        <end position="461"/>
    </location>
</feature>
<dbReference type="PROSITE" id="PS51032">
    <property type="entry name" value="AP2_ERF"/>
    <property type="match status" value="2"/>
</dbReference>
<keyword evidence="5" id="KW-0539">Nucleus</keyword>
<feature type="domain" description="AP2/ERF" evidence="7">
    <location>
        <begin position="239"/>
        <end position="333"/>
    </location>
</feature>
<dbReference type="CDD" id="cd00018">
    <property type="entry name" value="AP2"/>
    <property type="match status" value="2"/>
</dbReference>
<dbReference type="Proteomes" id="UP000004994">
    <property type="component" value="Chromosome 8"/>
</dbReference>
<name>A0A3Q7IMQ1_SOLLC</name>
<dbReference type="PANTHER" id="PTHR32467">
    <property type="entry name" value="AP2-LIKE ETHYLENE-RESPONSIVE TRANSCRIPTION FACTOR"/>
    <property type="match status" value="1"/>
</dbReference>
<keyword evidence="9" id="KW-1185">Reference proteome</keyword>
<dbReference type="SUPFAM" id="SSF54171">
    <property type="entry name" value="DNA-binding domain"/>
    <property type="match status" value="2"/>
</dbReference>
<organism evidence="8">
    <name type="scientific">Solanum lycopersicum</name>
    <name type="common">Tomato</name>
    <name type="synonym">Lycopersicon esculentum</name>
    <dbReference type="NCBI Taxonomy" id="4081"/>
    <lineage>
        <taxon>Eukaryota</taxon>
        <taxon>Viridiplantae</taxon>
        <taxon>Streptophyta</taxon>
        <taxon>Embryophyta</taxon>
        <taxon>Tracheophyta</taxon>
        <taxon>Spermatophyta</taxon>
        <taxon>Magnoliopsida</taxon>
        <taxon>eudicotyledons</taxon>
        <taxon>Gunneridae</taxon>
        <taxon>Pentapetalae</taxon>
        <taxon>asterids</taxon>
        <taxon>lamiids</taxon>
        <taxon>Solanales</taxon>
        <taxon>Solanaceae</taxon>
        <taxon>Solanoideae</taxon>
        <taxon>Solaneae</taxon>
        <taxon>Solanum</taxon>
        <taxon>Solanum subgen. Lycopersicon</taxon>
    </lineage>
</organism>
<feature type="domain" description="AP2/ERF" evidence="7">
    <location>
        <begin position="109"/>
        <end position="195"/>
    </location>
</feature>
<dbReference type="GO" id="GO:0005634">
    <property type="term" value="C:nucleus"/>
    <property type="evidence" value="ECO:0007669"/>
    <property type="project" value="UniProtKB-SubCell"/>
</dbReference>
<evidence type="ECO:0000256" key="5">
    <source>
        <dbReference type="ARBA" id="ARBA00023242"/>
    </source>
</evidence>
<dbReference type="InterPro" id="IPR001471">
    <property type="entry name" value="AP2/ERF_dom"/>
</dbReference>
<evidence type="ECO:0000313" key="8">
    <source>
        <dbReference type="EnsemblPlants" id="Solyc08g076380.2.1"/>
    </source>
</evidence>
<evidence type="ECO:0000313" key="9">
    <source>
        <dbReference type="Proteomes" id="UP000004994"/>
    </source>
</evidence>
<reference evidence="8" key="2">
    <citation type="submission" date="2019-01" db="UniProtKB">
        <authorList>
            <consortium name="EnsemblPlants"/>
        </authorList>
    </citation>
    <scope>IDENTIFICATION</scope>
    <source>
        <strain evidence="8">cv. Heinz 1706</strain>
    </source>
</reference>